<dbReference type="SUPFAM" id="SSF69754">
    <property type="entry name" value="Ribosome binding protein Y (YfiA homologue)"/>
    <property type="match status" value="1"/>
</dbReference>
<dbReference type="EMBL" id="FZNX01000001">
    <property type="protein sequence ID" value="SNR32731.1"/>
    <property type="molecule type" value="Genomic_DNA"/>
</dbReference>
<dbReference type="InterPro" id="IPR036567">
    <property type="entry name" value="RHF-like"/>
</dbReference>
<accession>A0A238VET7</accession>
<dbReference type="Gene3D" id="3.30.160.100">
    <property type="entry name" value="Ribosome hibernation promotion factor-like"/>
    <property type="match status" value="1"/>
</dbReference>
<evidence type="ECO:0000313" key="1">
    <source>
        <dbReference type="EMBL" id="SNR32731.1"/>
    </source>
</evidence>
<reference evidence="2" key="1">
    <citation type="submission" date="2017-06" db="EMBL/GenBank/DDBJ databases">
        <authorList>
            <person name="Varghese N."/>
            <person name="Submissions S."/>
        </authorList>
    </citation>
    <scope>NUCLEOTIDE SEQUENCE [LARGE SCALE GENOMIC DNA]</scope>
    <source>
        <strain evidence="2">DSM 27993</strain>
    </source>
</reference>
<sequence>MKINVQFEKMDTSEFMEAFVTKKLNKLGKKYDWIINADVFFKLEKDPKGKGKICKIELSHIGSKIFAFSNEESFQEAADETIRDLEKQLEKRKKEMKPYS</sequence>
<dbReference type="InterPro" id="IPR003489">
    <property type="entry name" value="RHF/RaiA"/>
</dbReference>
<dbReference type="Pfam" id="PF02482">
    <property type="entry name" value="Ribosomal_S30AE"/>
    <property type="match status" value="1"/>
</dbReference>
<dbReference type="AlphaFoldDB" id="A0A238VET7"/>
<dbReference type="OrthoDB" id="9808702at2"/>
<gene>
    <name evidence="1" type="ORF">SAMN04488111_0365</name>
</gene>
<keyword evidence="2" id="KW-1185">Reference proteome</keyword>
<dbReference type="Proteomes" id="UP000198412">
    <property type="component" value="Unassembled WGS sequence"/>
</dbReference>
<name>A0A238VET7_9FLAO</name>
<dbReference type="RefSeq" id="WP_089376720.1">
    <property type="nucleotide sequence ID" value="NZ_FZNX01000001.1"/>
</dbReference>
<proteinExistence type="predicted"/>
<protein>
    <submittedName>
        <fullName evidence="1">Putative sigma-54 modulation protein</fullName>
    </submittedName>
</protein>
<dbReference type="NCBIfam" id="TIGR00741">
    <property type="entry name" value="yfiA"/>
    <property type="match status" value="1"/>
</dbReference>
<organism evidence="1 2">
    <name type="scientific">Lutibacter flavus</name>
    <dbReference type="NCBI Taxonomy" id="691689"/>
    <lineage>
        <taxon>Bacteria</taxon>
        <taxon>Pseudomonadati</taxon>
        <taxon>Bacteroidota</taxon>
        <taxon>Flavobacteriia</taxon>
        <taxon>Flavobacteriales</taxon>
        <taxon>Flavobacteriaceae</taxon>
        <taxon>Lutibacter</taxon>
    </lineage>
</organism>
<evidence type="ECO:0000313" key="2">
    <source>
        <dbReference type="Proteomes" id="UP000198412"/>
    </source>
</evidence>